<accession>A0A419EU07</accession>
<evidence type="ECO:0000256" key="2">
    <source>
        <dbReference type="ARBA" id="ARBA00008537"/>
    </source>
</evidence>
<feature type="transmembrane region" description="Helical" evidence="8">
    <location>
        <begin position="488"/>
        <end position="506"/>
    </location>
</feature>
<keyword evidence="7 8" id="KW-0472">Membrane</keyword>
<sequence>MADQVRVNSVNKWIIAATVMIPTIMEIVDTSVANVALTHIRGSLSAGVDEVTWVLTSYLVSNAIIIPITGWLARTFGRKRYLSFSVTLFTVSSLLCGSAPNLGTLVFFRVLQGIGGGALQPMSQAILLESFPPQQHGVAMAVFGVGIMFGPIVGPFMGGWLTDHLSWRWIFYVNIPIGIIALTMVYFFIFDPPYLRRTKDRIDYWGLALLVVWIGCLQIVLDKGESEDWFNSNFIIILSAISVIALVFFLYIELTTEKPVVNLRTFRSISFTAGNIMMFLSFFCFFGSIVLLPLYLQLLMGYTATLAGMALSPGGIASLISMAIMGRLINKIDPRLIVLFGICVTSYSFYMMTQFNLSADYHYVLMPRIVQGFGVGCLFVPLSTLTLTHIPREEMGNATGIFNLLRNLGGSFGIAFSATMLARHSQINHRFLIERMSPTDLTFQEAYHTLTFRLPQLGVNPGILEESVLGVIYGQVQRQALMLSFNDSFMYLFLIFFALFPFLFLLKRPKLGEHIETH</sequence>
<feature type="transmembrane region" description="Helical" evidence="8">
    <location>
        <begin position="138"/>
        <end position="157"/>
    </location>
</feature>
<keyword evidence="6 8" id="KW-1133">Transmembrane helix</keyword>
<feature type="transmembrane region" description="Helical" evidence="8">
    <location>
        <begin position="273"/>
        <end position="296"/>
    </location>
</feature>
<evidence type="ECO:0000256" key="8">
    <source>
        <dbReference type="SAM" id="Phobius"/>
    </source>
</evidence>
<evidence type="ECO:0000256" key="3">
    <source>
        <dbReference type="ARBA" id="ARBA00022448"/>
    </source>
</evidence>
<evidence type="ECO:0000256" key="4">
    <source>
        <dbReference type="ARBA" id="ARBA00022475"/>
    </source>
</evidence>
<dbReference type="PANTHER" id="PTHR42718:SF9">
    <property type="entry name" value="MAJOR FACILITATOR SUPERFAMILY MULTIDRUG TRANSPORTER MFSC"/>
    <property type="match status" value="1"/>
</dbReference>
<dbReference type="GO" id="GO:0005886">
    <property type="term" value="C:plasma membrane"/>
    <property type="evidence" value="ECO:0007669"/>
    <property type="project" value="UniProtKB-SubCell"/>
</dbReference>
<dbReference type="Gene3D" id="1.20.1250.20">
    <property type="entry name" value="MFS general substrate transporter like domains"/>
    <property type="match status" value="1"/>
</dbReference>
<feature type="transmembrane region" description="Helical" evidence="8">
    <location>
        <begin position="233"/>
        <end position="252"/>
    </location>
</feature>
<dbReference type="InterPro" id="IPR011701">
    <property type="entry name" value="MFS"/>
</dbReference>
<dbReference type="AlphaFoldDB" id="A0A419EU07"/>
<dbReference type="PANTHER" id="PTHR42718">
    <property type="entry name" value="MAJOR FACILITATOR SUPERFAMILY MULTIDRUG TRANSPORTER MFSC"/>
    <property type="match status" value="1"/>
</dbReference>
<dbReference type="Pfam" id="PF07690">
    <property type="entry name" value="MFS_1"/>
    <property type="match status" value="1"/>
</dbReference>
<feature type="transmembrane region" description="Helical" evidence="8">
    <location>
        <begin position="369"/>
        <end position="388"/>
    </location>
</feature>
<feature type="transmembrane region" description="Helical" evidence="8">
    <location>
        <begin position="400"/>
        <end position="422"/>
    </location>
</feature>
<comment type="caution">
    <text evidence="10">The sequence shown here is derived from an EMBL/GenBank/DDBJ whole genome shotgun (WGS) entry which is preliminary data.</text>
</comment>
<feature type="transmembrane region" description="Helical" evidence="8">
    <location>
        <begin position="336"/>
        <end position="357"/>
    </location>
</feature>
<feature type="transmembrane region" description="Helical" evidence="8">
    <location>
        <begin position="302"/>
        <end position="324"/>
    </location>
</feature>
<dbReference type="CDD" id="cd17503">
    <property type="entry name" value="MFS_LmrB_MDR_like"/>
    <property type="match status" value="1"/>
</dbReference>
<dbReference type="SUPFAM" id="SSF103473">
    <property type="entry name" value="MFS general substrate transporter"/>
    <property type="match status" value="1"/>
</dbReference>
<dbReference type="Proteomes" id="UP000285961">
    <property type="component" value="Unassembled WGS sequence"/>
</dbReference>
<gene>
    <name evidence="10" type="ORF">C4532_14340</name>
</gene>
<protein>
    <submittedName>
        <fullName evidence="10">DHA2 family efflux MFS transporter permease subunit</fullName>
    </submittedName>
</protein>
<proteinExistence type="inferred from homology"/>
<dbReference type="NCBIfam" id="TIGR00711">
    <property type="entry name" value="efflux_EmrB"/>
    <property type="match status" value="1"/>
</dbReference>
<evidence type="ECO:0000256" key="5">
    <source>
        <dbReference type="ARBA" id="ARBA00022692"/>
    </source>
</evidence>
<feature type="domain" description="Major facilitator superfamily (MFS) profile" evidence="9">
    <location>
        <begin position="15"/>
        <end position="510"/>
    </location>
</feature>
<organism evidence="10 11">
    <name type="scientific">Candidatus Abyssobacteria bacterium SURF_17</name>
    <dbReference type="NCBI Taxonomy" id="2093361"/>
    <lineage>
        <taxon>Bacteria</taxon>
        <taxon>Pseudomonadati</taxon>
        <taxon>Candidatus Hydrogenedentota</taxon>
        <taxon>Candidatus Abyssobacteria</taxon>
    </lineage>
</organism>
<dbReference type="InterPro" id="IPR004638">
    <property type="entry name" value="EmrB-like"/>
</dbReference>
<dbReference type="EMBL" id="QZKI01000102">
    <property type="protein sequence ID" value="RJP67557.1"/>
    <property type="molecule type" value="Genomic_DNA"/>
</dbReference>
<dbReference type="Gene3D" id="1.20.1720.10">
    <property type="entry name" value="Multidrug resistance protein D"/>
    <property type="match status" value="1"/>
</dbReference>
<keyword evidence="5 8" id="KW-0812">Transmembrane</keyword>
<evidence type="ECO:0000313" key="10">
    <source>
        <dbReference type="EMBL" id="RJP67557.1"/>
    </source>
</evidence>
<keyword evidence="3" id="KW-0813">Transport</keyword>
<evidence type="ECO:0000256" key="1">
    <source>
        <dbReference type="ARBA" id="ARBA00004651"/>
    </source>
</evidence>
<feature type="transmembrane region" description="Helical" evidence="8">
    <location>
        <begin position="169"/>
        <end position="190"/>
    </location>
</feature>
<dbReference type="PROSITE" id="PS50850">
    <property type="entry name" value="MFS"/>
    <property type="match status" value="1"/>
</dbReference>
<evidence type="ECO:0000256" key="7">
    <source>
        <dbReference type="ARBA" id="ARBA00023136"/>
    </source>
</evidence>
<dbReference type="InterPro" id="IPR036259">
    <property type="entry name" value="MFS_trans_sf"/>
</dbReference>
<evidence type="ECO:0000256" key="6">
    <source>
        <dbReference type="ARBA" id="ARBA00022989"/>
    </source>
</evidence>
<evidence type="ECO:0000313" key="11">
    <source>
        <dbReference type="Proteomes" id="UP000285961"/>
    </source>
</evidence>
<feature type="transmembrane region" description="Helical" evidence="8">
    <location>
        <begin position="51"/>
        <end position="73"/>
    </location>
</feature>
<dbReference type="InterPro" id="IPR020846">
    <property type="entry name" value="MFS_dom"/>
</dbReference>
<dbReference type="GO" id="GO:0022857">
    <property type="term" value="F:transmembrane transporter activity"/>
    <property type="evidence" value="ECO:0007669"/>
    <property type="project" value="InterPro"/>
</dbReference>
<comment type="subcellular location">
    <subcellularLocation>
        <location evidence="1">Cell membrane</location>
        <topology evidence="1">Multi-pass membrane protein</topology>
    </subcellularLocation>
</comment>
<feature type="transmembrane region" description="Helical" evidence="8">
    <location>
        <begin position="202"/>
        <end position="221"/>
    </location>
</feature>
<comment type="similarity">
    <text evidence="2">Belongs to the major facilitator superfamily. EmrB family.</text>
</comment>
<reference evidence="10 11" key="1">
    <citation type="journal article" date="2017" name="ISME J.">
        <title>Energy and carbon metabolisms in a deep terrestrial subsurface fluid microbial community.</title>
        <authorList>
            <person name="Momper L."/>
            <person name="Jungbluth S.P."/>
            <person name="Lee M.D."/>
            <person name="Amend J.P."/>
        </authorList>
    </citation>
    <scope>NUCLEOTIDE SEQUENCE [LARGE SCALE GENOMIC DNA]</scope>
    <source>
        <strain evidence="10">SURF_17</strain>
    </source>
</reference>
<name>A0A419EU07_9BACT</name>
<evidence type="ECO:0000259" key="9">
    <source>
        <dbReference type="PROSITE" id="PS50850"/>
    </source>
</evidence>
<keyword evidence="4" id="KW-1003">Cell membrane</keyword>